<gene>
    <name evidence="3" type="ORF">BOCO_0578</name>
</gene>
<evidence type="ECO:0000256" key="1">
    <source>
        <dbReference type="SAM" id="Phobius"/>
    </source>
</evidence>
<evidence type="ECO:0000313" key="4">
    <source>
        <dbReference type="Proteomes" id="UP000216004"/>
    </source>
</evidence>
<dbReference type="AlphaFoldDB" id="A0A261ET81"/>
<dbReference type="Gene3D" id="1.10.10.10">
    <property type="entry name" value="Winged helix-like DNA-binding domain superfamily/Winged helix DNA-binding domain"/>
    <property type="match status" value="2"/>
</dbReference>
<keyword evidence="1" id="KW-0472">Membrane</keyword>
<accession>A0A261ET81</accession>
<feature type="domain" description="Putative host cell surface-exposed lipoprotein Ltp-like HTH region" evidence="2">
    <location>
        <begin position="76"/>
        <end position="120"/>
    </location>
</feature>
<comment type="caution">
    <text evidence="3">The sequence shown here is derived from an EMBL/GenBank/DDBJ whole genome shotgun (WGS) entry which is preliminary data.</text>
</comment>
<reference evidence="3 4" key="1">
    <citation type="journal article" date="2017" name="BMC Genomics">
        <title>Comparative genomic and phylogenomic analyses of the Bifidobacteriaceae family.</title>
        <authorList>
            <person name="Lugli G.A."/>
            <person name="Milani C."/>
            <person name="Turroni F."/>
            <person name="Duranti S."/>
            <person name="Mancabelli L."/>
            <person name="Mangifesta M."/>
            <person name="Ferrario C."/>
            <person name="Modesto M."/>
            <person name="Mattarelli P."/>
            <person name="Jiri K."/>
            <person name="van Sinderen D."/>
            <person name="Ventura M."/>
        </authorList>
    </citation>
    <scope>NUCLEOTIDE SEQUENCE [LARGE SCALE GENOMIC DNA]</scope>
    <source>
        <strain evidence="3 4">DSM 22924</strain>
    </source>
</reference>
<name>A0A261ET81_9BIFI</name>
<keyword evidence="3" id="KW-0449">Lipoprotein</keyword>
<dbReference type="Proteomes" id="UP000216004">
    <property type="component" value="Unassembled WGS sequence"/>
</dbReference>
<feature type="transmembrane region" description="Helical" evidence="1">
    <location>
        <begin position="21"/>
        <end position="42"/>
    </location>
</feature>
<keyword evidence="4" id="KW-1185">Reference proteome</keyword>
<dbReference type="EMBL" id="MWWS01000004">
    <property type="protein sequence ID" value="OZG50061.1"/>
    <property type="molecule type" value="Genomic_DNA"/>
</dbReference>
<proteinExistence type="predicted"/>
<dbReference type="InterPro" id="IPR011434">
    <property type="entry name" value="Ltp-like_HTH"/>
</dbReference>
<keyword evidence="1" id="KW-0812">Transmembrane</keyword>
<evidence type="ECO:0000313" key="3">
    <source>
        <dbReference type="EMBL" id="OZG50061.1"/>
    </source>
</evidence>
<dbReference type="Pfam" id="PF07553">
    <property type="entry name" value="Lipoprotein_Ltp"/>
    <property type="match status" value="2"/>
</dbReference>
<dbReference type="InterPro" id="IPR036388">
    <property type="entry name" value="WH-like_DNA-bd_sf"/>
</dbReference>
<keyword evidence="1" id="KW-1133">Transmembrane helix</keyword>
<dbReference type="RefSeq" id="WP_094722597.1">
    <property type="nucleotide sequence ID" value="NZ_MWWS01000004.1"/>
</dbReference>
<feature type="domain" description="Putative host cell surface-exposed lipoprotein Ltp-like HTH region" evidence="2">
    <location>
        <begin position="123"/>
        <end position="169"/>
    </location>
</feature>
<protein>
    <submittedName>
        <fullName evidence="3">Host cell surface-exposed lipoprotein</fullName>
    </submittedName>
</protein>
<evidence type="ECO:0000259" key="2">
    <source>
        <dbReference type="Pfam" id="PF07553"/>
    </source>
</evidence>
<dbReference type="OrthoDB" id="2004788at2"/>
<organism evidence="3 4">
    <name type="scientific">Bombiscardovia coagulans</name>
    <dbReference type="NCBI Taxonomy" id="686666"/>
    <lineage>
        <taxon>Bacteria</taxon>
        <taxon>Bacillati</taxon>
        <taxon>Actinomycetota</taxon>
        <taxon>Actinomycetes</taxon>
        <taxon>Bifidobacteriales</taxon>
        <taxon>Bifidobacteriaceae</taxon>
        <taxon>Bombiscardovia</taxon>
    </lineage>
</organism>
<sequence length="171" mass="19092">MHIHSQHQRNASSEGKTPSTALRWSLSALVILLIATAAYIIFTDGDKINNDLNQILNSLSSTQQTSPTKAAVPSDYQQALKKAQYYVDTLHLSEEGLRDQLRGAPDHFSSDTAQYAIEHVKADYRNNAVIRAKEYAQNEHLSPDEIDARLTSLANKFTPAEADYAIQHLRD</sequence>